<organism evidence="1 2">
    <name type="scientific">Rhizoclosmatium globosum</name>
    <dbReference type="NCBI Taxonomy" id="329046"/>
    <lineage>
        <taxon>Eukaryota</taxon>
        <taxon>Fungi</taxon>
        <taxon>Fungi incertae sedis</taxon>
        <taxon>Chytridiomycota</taxon>
        <taxon>Chytridiomycota incertae sedis</taxon>
        <taxon>Chytridiomycetes</taxon>
        <taxon>Chytridiales</taxon>
        <taxon>Chytriomycetaceae</taxon>
        <taxon>Rhizoclosmatium</taxon>
    </lineage>
</organism>
<gene>
    <name evidence="1" type="ORF">BCR33DRAFT_715479</name>
</gene>
<name>A0A1Y2CH63_9FUNG</name>
<dbReference type="Proteomes" id="UP000193642">
    <property type="component" value="Unassembled WGS sequence"/>
</dbReference>
<dbReference type="AlphaFoldDB" id="A0A1Y2CH63"/>
<feature type="non-terminal residue" evidence="1">
    <location>
        <position position="80"/>
    </location>
</feature>
<accession>A0A1Y2CH63</accession>
<reference evidence="1 2" key="1">
    <citation type="submission" date="2016-07" db="EMBL/GenBank/DDBJ databases">
        <title>Pervasive Adenine N6-methylation of Active Genes in Fungi.</title>
        <authorList>
            <consortium name="DOE Joint Genome Institute"/>
            <person name="Mondo S.J."/>
            <person name="Dannebaum R.O."/>
            <person name="Kuo R.C."/>
            <person name="Labutti K."/>
            <person name="Haridas S."/>
            <person name="Kuo A."/>
            <person name="Salamov A."/>
            <person name="Ahrendt S.R."/>
            <person name="Lipzen A."/>
            <person name="Sullivan W."/>
            <person name="Andreopoulos W.B."/>
            <person name="Clum A."/>
            <person name="Lindquist E."/>
            <person name="Daum C."/>
            <person name="Ramamoorthy G.K."/>
            <person name="Gryganskyi A."/>
            <person name="Culley D."/>
            <person name="Magnuson J.K."/>
            <person name="James T.Y."/>
            <person name="O'Malley M.A."/>
            <person name="Stajich J.E."/>
            <person name="Spatafora J.W."/>
            <person name="Visel A."/>
            <person name="Grigoriev I.V."/>
        </authorList>
    </citation>
    <scope>NUCLEOTIDE SEQUENCE [LARGE SCALE GENOMIC DNA]</scope>
    <source>
        <strain evidence="1 2">JEL800</strain>
    </source>
</reference>
<keyword evidence="2" id="KW-1185">Reference proteome</keyword>
<evidence type="ECO:0000313" key="2">
    <source>
        <dbReference type="Proteomes" id="UP000193642"/>
    </source>
</evidence>
<dbReference type="EMBL" id="MCGO01000016">
    <property type="protein sequence ID" value="ORY46369.1"/>
    <property type="molecule type" value="Genomic_DNA"/>
</dbReference>
<sequence length="80" mass="8819">MSSRIGARPLNSTQAFSIIRIECGRKLKTIGAVGQRECGVEYLFHHNTLILPPFISKLADRFLVVVSILYVDSTVLASLS</sequence>
<evidence type="ECO:0000313" key="1">
    <source>
        <dbReference type="EMBL" id="ORY46369.1"/>
    </source>
</evidence>
<proteinExistence type="predicted"/>
<comment type="caution">
    <text evidence="1">The sequence shown here is derived from an EMBL/GenBank/DDBJ whole genome shotgun (WGS) entry which is preliminary data.</text>
</comment>
<protein>
    <submittedName>
        <fullName evidence="1">Uncharacterized protein</fullName>
    </submittedName>
</protein>